<dbReference type="Proteomes" id="UP000253065">
    <property type="component" value="Unassembled WGS sequence"/>
</dbReference>
<proteinExistence type="predicted"/>
<accession>A0A368V2X8</accession>
<dbReference type="CDD" id="cd05325">
    <property type="entry name" value="carb_red_sniffer_like_SDR_c"/>
    <property type="match status" value="1"/>
</dbReference>
<evidence type="ECO:0000313" key="5">
    <source>
        <dbReference type="Proteomes" id="UP000253065"/>
    </source>
</evidence>
<comment type="caution">
    <text evidence="2">The sequence shown here is derived from an EMBL/GenBank/DDBJ whole genome shotgun (WGS) entry which is preliminary data.</text>
</comment>
<evidence type="ECO:0000313" key="3">
    <source>
        <dbReference type="EMBL" id="RCW67195.1"/>
    </source>
</evidence>
<dbReference type="EMBL" id="QPJI01000009">
    <property type="protein sequence ID" value="RCW67195.1"/>
    <property type="molecule type" value="Genomic_DNA"/>
</dbReference>
<dbReference type="Pfam" id="PF00106">
    <property type="entry name" value="adh_short"/>
    <property type="match status" value="1"/>
</dbReference>
<dbReference type="AlphaFoldDB" id="A0A368V2X8"/>
<protein>
    <submittedName>
        <fullName evidence="2">NAD(P)-dependent dehydrogenase (Short-subunit alcohol dehydrogenase family)</fullName>
    </submittedName>
</protein>
<dbReference type="SUPFAM" id="SSF51735">
    <property type="entry name" value="NAD(P)-binding Rossmann-fold domains"/>
    <property type="match status" value="1"/>
</dbReference>
<dbReference type="Proteomes" id="UP000252795">
    <property type="component" value="Unassembled WGS sequence"/>
</dbReference>
<evidence type="ECO:0000313" key="1">
    <source>
        <dbReference type="EMBL" id="RBP74898.1"/>
    </source>
</evidence>
<organism evidence="2 4">
    <name type="scientific">Marinobacter nauticus</name>
    <name type="common">Marinobacter hydrocarbonoclasticus</name>
    <name type="synonym">Marinobacter aquaeolei</name>
    <dbReference type="NCBI Taxonomy" id="2743"/>
    <lineage>
        <taxon>Bacteria</taxon>
        <taxon>Pseudomonadati</taxon>
        <taxon>Pseudomonadota</taxon>
        <taxon>Gammaproteobacteria</taxon>
        <taxon>Pseudomonadales</taxon>
        <taxon>Marinobacteraceae</taxon>
        <taxon>Marinobacter</taxon>
    </lineage>
</organism>
<dbReference type="InterPro" id="IPR036291">
    <property type="entry name" value="NAD(P)-bd_dom_sf"/>
</dbReference>
<name>A0A368V2X8_MARNT</name>
<evidence type="ECO:0000313" key="4">
    <source>
        <dbReference type="Proteomes" id="UP000252795"/>
    </source>
</evidence>
<evidence type="ECO:0000313" key="6">
    <source>
        <dbReference type="Proteomes" id="UP000253647"/>
    </source>
</evidence>
<evidence type="ECO:0000313" key="2">
    <source>
        <dbReference type="EMBL" id="RCW35429.1"/>
    </source>
</evidence>
<dbReference type="GeneID" id="31819955"/>
<dbReference type="Proteomes" id="UP000253647">
    <property type="component" value="Unassembled WGS sequence"/>
</dbReference>
<sequence>MTTVIAGVSGAIGAALARRYLSSYPDRSLVGLCRRPETAPDDLKNHSGVRLMAWDAEDEQRLDVAEFKAALEASGPVHTVIYAAGLLHDDQLFPEKRLEDIDGRSMMRSYQVNCVGFALLIQRLAPALRGMHFKRIAAVSAKVGSISDNQLGGWYAYRASKAAMNMVVKNLSVELSRRYAPLACVSLHPGTTLSPLSQPFQQSLERLTVHEPEQTASNLFSVLESLDARDNGRFISWDGSDLPW</sequence>
<keyword evidence="5" id="KW-1185">Reference proteome</keyword>
<dbReference type="PRINTS" id="PR00081">
    <property type="entry name" value="GDHRDH"/>
</dbReference>
<dbReference type="EMBL" id="QNSA01000004">
    <property type="protein sequence ID" value="RBP74898.1"/>
    <property type="molecule type" value="Genomic_DNA"/>
</dbReference>
<dbReference type="PANTHER" id="PTHR43544:SF12">
    <property type="entry name" value="NAD(P)-BINDING ROSSMANN-FOLD SUPERFAMILY PROTEIN"/>
    <property type="match status" value="1"/>
</dbReference>
<dbReference type="Gene3D" id="3.40.50.720">
    <property type="entry name" value="NAD(P)-binding Rossmann-like Domain"/>
    <property type="match status" value="1"/>
</dbReference>
<gene>
    <name evidence="2" type="ORF">DET51_10446</name>
    <name evidence="3" type="ORF">DET61_109106</name>
    <name evidence="1" type="ORF">DET64_10446</name>
</gene>
<dbReference type="GO" id="GO:0005737">
    <property type="term" value="C:cytoplasm"/>
    <property type="evidence" value="ECO:0007669"/>
    <property type="project" value="TreeGrafter"/>
</dbReference>
<dbReference type="InterPro" id="IPR051468">
    <property type="entry name" value="Fungal_SecMetab_SDRs"/>
</dbReference>
<dbReference type="PANTHER" id="PTHR43544">
    <property type="entry name" value="SHORT-CHAIN DEHYDROGENASE/REDUCTASE"/>
    <property type="match status" value="1"/>
</dbReference>
<dbReference type="GO" id="GO:0016491">
    <property type="term" value="F:oxidoreductase activity"/>
    <property type="evidence" value="ECO:0007669"/>
    <property type="project" value="TreeGrafter"/>
</dbReference>
<dbReference type="EMBL" id="QPJB01000004">
    <property type="protein sequence ID" value="RCW35429.1"/>
    <property type="molecule type" value="Genomic_DNA"/>
</dbReference>
<dbReference type="InterPro" id="IPR002347">
    <property type="entry name" value="SDR_fam"/>
</dbReference>
<reference evidence="4 6" key="1">
    <citation type="submission" date="2018-07" db="EMBL/GenBank/DDBJ databases">
        <title>Freshwater and sediment microbial communities from various areas in North America, analyzing microbe dynamics in response to fracking.</title>
        <authorList>
            <person name="Lamendella R."/>
        </authorList>
    </citation>
    <scope>NUCLEOTIDE SEQUENCE [LARGE SCALE GENOMIC DNA]</scope>
    <source>
        <strain evidence="3 6">105B</strain>
        <strain evidence="2 4">114E</strain>
        <strain evidence="1 5">114E_o</strain>
    </source>
</reference>
<dbReference type="RefSeq" id="WP_041654514.1">
    <property type="nucleotide sequence ID" value="NZ_CALIOX010000008.1"/>
</dbReference>